<evidence type="ECO:0000313" key="3">
    <source>
        <dbReference type="Proteomes" id="UP001497472"/>
    </source>
</evidence>
<accession>A0AAV1JAP5</accession>
<feature type="region of interest" description="Disordered" evidence="1">
    <location>
        <begin position="1"/>
        <end position="62"/>
    </location>
</feature>
<dbReference type="EMBL" id="CAVLEF010000008">
    <property type="protein sequence ID" value="CAK1546428.1"/>
    <property type="molecule type" value="Genomic_DNA"/>
</dbReference>
<organism evidence="2 3">
    <name type="scientific">Leptosia nina</name>
    <dbReference type="NCBI Taxonomy" id="320188"/>
    <lineage>
        <taxon>Eukaryota</taxon>
        <taxon>Metazoa</taxon>
        <taxon>Ecdysozoa</taxon>
        <taxon>Arthropoda</taxon>
        <taxon>Hexapoda</taxon>
        <taxon>Insecta</taxon>
        <taxon>Pterygota</taxon>
        <taxon>Neoptera</taxon>
        <taxon>Endopterygota</taxon>
        <taxon>Lepidoptera</taxon>
        <taxon>Glossata</taxon>
        <taxon>Ditrysia</taxon>
        <taxon>Papilionoidea</taxon>
        <taxon>Pieridae</taxon>
        <taxon>Pierinae</taxon>
        <taxon>Leptosia</taxon>
    </lineage>
</organism>
<proteinExistence type="predicted"/>
<feature type="region of interest" description="Disordered" evidence="1">
    <location>
        <begin position="188"/>
        <end position="207"/>
    </location>
</feature>
<sequence>MDESERDGRCSVMLPDTMEACTPPTQLEPVDLSLKRPSTPRRRTRSSCNTYPASSHTNKREQTTNVIESSRNAKYKDVPDLRKTRILKASINRHKPYGESPHTSLELSTNKTAFLPPLPFPLPTHKPNLGPSEFKNFLNTALQTALTDSLARSMQTFTKTVLEGEDAKDKRRLHKCDVAGCQKVKSPTAAVGRAAGGASPDQTSSRDIHANTQDIDLSHAPFVSALLHAPTTWGCICGDTDYAQSNERTTTKQ</sequence>
<protein>
    <submittedName>
        <fullName evidence="2">Uncharacterized protein</fullName>
    </submittedName>
</protein>
<keyword evidence="3" id="KW-1185">Reference proteome</keyword>
<dbReference type="AlphaFoldDB" id="A0AAV1JAP5"/>
<dbReference type="Proteomes" id="UP001497472">
    <property type="component" value="Unassembled WGS sequence"/>
</dbReference>
<name>A0AAV1JAP5_9NEOP</name>
<comment type="caution">
    <text evidence="2">The sequence shown here is derived from an EMBL/GenBank/DDBJ whole genome shotgun (WGS) entry which is preliminary data.</text>
</comment>
<gene>
    <name evidence="2" type="ORF">LNINA_LOCUS5999</name>
</gene>
<evidence type="ECO:0000313" key="2">
    <source>
        <dbReference type="EMBL" id="CAK1546428.1"/>
    </source>
</evidence>
<reference evidence="2 3" key="1">
    <citation type="submission" date="2023-11" db="EMBL/GenBank/DDBJ databases">
        <authorList>
            <person name="Okamura Y."/>
        </authorList>
    </citation>
    <scope>NUCLEOTIDE SEQUENCE [LARGE SCALE GENOMIC DNA]</scope>
</reference>
<evidence type="ECO:0000256" key="1">
    <source>
        <dbReference type="SAM" id="MobiDB-lite"/>
    </source>
</evidence>